<keyword evidence="3" id="KW-1185">Reference proteome</keyword>
<proteinExistence type="predicted"/>
<protein>
    <submittedName>
        <fullName evidence="2">Uncharacterized protein</fullName>
    </submittedName>
</protein>
<reference evidence="2 3" key="1">
    <citation type="submission" date="2018-10" db="EMBL/GenBank/DDBJ databases">
        <title>A high-quality apple genome assembly.</title>
        <authorList>
            <person name="Hu J."/>
        </authorList>
    </citation>
    <scope>NUCLEOTIDE SEQUENCE [LARGE SCALE GENOMIC DNA]</scope>
    <source>
        <strain evidence="3">cv. HFTH1</strain>
        <tissue evidence="2">Young leaf</tissue>
    </source>
</reference>
<feature type="region of interest" description="Disordered" evidence="1">
    <location>
        <begin position="47"/>
        <end position="76"/>
    </location>
</feature>
<comment type="caution">
    <text evidence="2">The sequence shown here is derived from an EMBL/GenBank/DDBJ whole genome shotgun (WGS) entry which is preliminary data.</text>
</comment>
<dbReference type="AlphaFoldDB" id="A0A498IIK8"/>
<dbReference type="Proteomes" id="UP000290289">
    <property type="component" value="Chromosome 11"/>
</dbReference>
<dbReference type="EMBL" id="RDQH01000337">
    <property type="protein sequence ID" value="RXH82959.1"/>
    <property type="molecule type" value="Genomic_DNA"/>
</dbReference>
<gene>
    <name evidence="2" type="ORF">DVH24_003457</name>
</gene>
<evidence type="ECO:0000313" key="3">
    <source>
        <dbReference type="Proteomes" id="UP000290289"/>
    </source>
</evidence>
<organism evidence="2 3">
    <name type="scientific">Malus domestica</name>
    <name type="common">Apple</name>
    <name type="synonym">Pyrus malus</name>
    <dbReference type="NCBI Taxonomy" id="3750"/>
    <lineage>
        <taxon>Eukaryota</taxon>
        <taxon>Viridiplantae</taxon>
        <taxon>Streptophyta</taxon>
        <taxon>Embryophyta</taxon>
        <taxon>Tracheophyta</taxon>
        <taxon>Spermatophyta</taxon>
        <taxon>Magnoliopsida</taxon>
        <taxon>eudicotyledons</taxon>
        <taxon>Gunneridae</taxon>
        <taxon>Pentapetalae</taxon>
        <taxon>rosids</taxon>
        <taxon>fabids</taxon>
        <taxon>Rosales</taxon>
        <taxon>Rosaceae</taxon>
        <taxon>Amygdaloideae</taxon>
        <taxon>Maleae</taxon>
        <taxon>Malus</taxon>
    </lineage>
</organism>
<feature type="compositionally biased region" description="Low complexity" evidence="1">
    <location>
        <begin position="47"/>
        <end position="62"/>
    </location>
</feature>
<evidence type="ECO:0000256" key="1">
    <source>
        <dbReference type="SAM" id="MobiDB-lite"/>
    </source>
</evidence>
<sequence>MSWLIARRRSVTNSPPALLASTAPGVSAPLIGEPTPLTEATPMTSQVPISSASSVSVQPLSARRPKGLACNEGQGEQMREQLRAQGKEMKAYAGHMRDLVRAIQMSGLQISLPVPDLVTPSTSESLHLEDFHILYN</sequence>
<accession>A0A498IIK8</accession>
<evidence type="ECO:0000313" key="2">
    <source>
        <dbReference type="EMBL" id="RXH82959.1"/>
    </source>
</evidence>
<name>A0A498IIK8_MALDO</name>